<dbReference type="Proteomes" id="UP000092687">
    <property type="component" value="Chromosome"/>
</dbReference>
<evidence type="ECO:0000256" key="4">
    <source>
        <dbReference type="ARBA" id="ARBA00023163"/>
    </source>
</evidence>
<dbReference type="SUPFAM" id="SSF47413">
    <property type="entry name" value="lambda repressor-like DNA-binding domains"/>
    <property type="match status" value="1"/>
</dbReference>
<evidence type="ECO:0000313" key="7">
    <source>
        <dbReference type="EMBL" id="ANU14206.1"/>
    </source>
</evidence>
<organism evidence="7 8">
    <name type="scientific">Planococcus halocryophilus</name>
    <dbReference type="NCBI Taxonomy" id="1215089"/>
    <lineage>
        <taxon>Bacteria</taxon>
        <taxon>Bacillati</taxon>
        <taxon>Bacillota</taxon>
        <taxon>Bacilli</taxon>
        <taxon>Bacillales</taxon>
        <taxon>Caryophanaceae</taxon>
        <taxon>Planococcus</taxon>
    </lineage>
</organism>
<proteinExistence type="predicted"/>
<dbReference type="KEGG" id="phc:BBI08_10160"/>
<dbReference type="GO" id="GO:0003700">
    <property type="term" value="F:DNA-binding transcription factor activity"/>
    <property type="evidence" value="ECO:0007669"/>
    <property type="project" value="TreeGrafter"/>
</dbReference>
<keyword evidence="8" id="KW-1185">Reference proteome</keyword>
<dbReference type="SMART" id="SM00354">
    <property type="entry name" value="HTH_LACI"/>
    <property type="match status" value="1"/>
</dbReference>
<dbReference type="InterPro" id="IPR028082">
    <property type="entry name" value="Peripla_BP_I"/>
</dbReference>
<keyword evidence="3" id="KW-0238">DNA-binding</keyword>
<keyword evidence="1" id="KW-0678">Repressor</keyword>
<dbReference type="STRING" id="1215089.BBI08_10160"/>
<dbReference type="OrthoDB" id="9796186at2"/>
<evidence type="ECO:0000313" key="8">
    <source>
        <dbReference type="Proteomes" id="UP000092687"/>
    </source>
</evidence>
<gene>
    <name evidence="7" type="ORF">BBI08_10160</name>
</gene>
<keyword evidence="2" id="KW-0805">Transcription regulation</keyword>
<sequence>MTTIKDVAKKAGVSVATVSRFLNDSGYVSAEAAKAVTAAVEELEYELNPIARSLNTKKSNLIGLILPDITNPFFPELARAVEDVALTYGYTVVLCNSDENPEKEKNYIETLKKKYIAGFIVTSNQLDAPHYANANVPIVALDRAINEKIPTVSSNNKEGAIMGTNALLERGCRHILFLRGPAELNPANDRYEGFMEAIQQSNVKYQVVTCPFHFTDSQKIVERVLKGNPQIDGIFASSDVSAAGALKAASLLGIHIPNDLQIIGFDGVAMGEMLSPGLTTIAQDVYKMGAIATRVLIKRIENETIEQNFYEVPVKLIVRGTTRSVVE</sequence>
<dbReference type="CDD" id="cd06291">
    <property type="entry name" value="PBP1_Qymf-like"/>
    <property type="match status" value="1"/>
</dbReference>
<keyword evidence="4" id="KW-0804">Transcription</keyword>
<dbReference type="InterPro" id="IPR001761">
    <property type="entry name" value="Peripla_BP/Lac1_sug-bd_dom"/>
</dbReference>
<dbReference type="GO" id="GO:0000976">
    <property type="term" value="F:transcription cis-regulatory region binding"/>
    <property type="evidence" value="ECO:0007669"/>
    <property type="project" value="TreeGrafter"/>
</dbReference>
<evidence type="ECO:0000259" key="6">
    <source>
        <dbReference type="PROSITE" id="PS50943"/>
    </source>
</evidence>
<feature type="domain" description="HTH lacI-type" evidence="5">
    <location>
        <begin position="2"/>
        <end position="56"/>
    </location>
</feature>
<evidence type="ECO:0000256" key="3">
    <source>
        <dbReference type="ARBA" id="ARBA00023125"/>
    </source>
</evidence>
<dbReference type="InterPro" id="IPR000843">
    <property type="entry name" value="HTH_LacI"/>
</dbReference>
<dbReference type="Gene3D" id="3.40.50.2300">
    <property type="match status" value="2"/>
</dbReference>
<dbReference type="Pfam" id="PF00532">
    <property type="entry name" value="Peripla_BP_1"/>
    <property type="match status" value="1"/>
</dbReference>
<dbReference type="SUPFAM" id="SSF53822">
    <property type="entry name" value="Periplasmic binding protein-like I"/>
    <property type="match status" value="1"/>
</dbReference>
<evidence type="ECO:0000256" key="2">
    <source>
        <dbReference type="ARBA" id="ARBA00023015"/>
    </source>
</evidence>
<feature type="domain" description="HTH cro/C1-type" evidence="6">
    <location>
        <begin position="3"/>
        <end position="47"/>
    </location>
</feature>
<accession>A0A1C7DRQ5</accession>
<dbReference type="PANTHER" id="PTHR30146:SF95">
    <property type="entry name" value="RIBOSE OPERON REPRESSOR"/>
    <property type="match status" value="1"/>
</dbReference>
<dbReference type="Gene3D" id="1.10.260.40">
    <property type="entry name" value="lambda repressor-like DNA-binding domains"/>
    <property type="match status" value="1"/>
</dbReference>
<dbReference type="Pfam" id="PF00356">
    <property type="entry name" value="LacI"/>
    <property type="match status" value="1"/>
</dbReference>
<reference evidence="7" key="1">
    <citation type="submission" date="2016-10" db="EMBL/GenBank/DDBJ databases">
        <authorList>
            <person name="de Groot N.N."/>
        </authorList>
    </citation>
    <scope>NUCLEOTIDE SEQUENCE</scope>
    <source>
        <strain evidence="7">DSM 24743</strain>
    </source>
</reference>
<dbReference type="PROSITE" id="PS00356">
    <property type="entry name" value="HTH_LACI_1"/>
    <property type="match status" value="1"/>
</dbReference>
<protein>
    <submittedName>
        <fullName evidence="7">Transcriptional regulator</fullName>
    </submittedName>
</protein>
<dbReference type="InterPro" id="IPR010982">
    <property type="entry name" value="Lambda_DNA-bd_dom_sf"/>
</dbReference>
<dbReference type="AlphaFoldDB" id="A0A1C7DRQ5"/>
<name>A0A1C7DRQ5_9BACL</name>
<dbReference type="EMBL" id="CP016537">
    <property type="protein sequence ID" value="ANU14206.1"/>
    <property type="molecule type" value="Genomic_DNA"/>
</dbReference>
<dbReference type="PROSITE" id="PS50943">
    <property type="entry name" value="HTH_CROC1"/>
    <property type="match status" value="1"/>
</dbReference>
<dbReference type="RefSeq" id="WP_065528258.1">
    <property type="nucleotide sequence ID" value="NZ_CP016537.2"/>
</dbReference>
<evidence type="ECO:0000256" key="1">
    <source>
        <dbReference type="ARBA" id="ARBA00022491"/>
    </source>
</evidence>
<dbReference type="CDD" id="cd01392">
    <property type="entry name" value="HTH_LacI"/>
    <property type="match status" value="1"/>
</dbReference>
<dbReference type="InterPro" id="IPR001387">
    <property type="entry name" value="Cro/C1-type_HTH"/>
</dbReference>
<dbReference type="PROSITE" id="PS50932">
    <property type="entry name" value="HTH_LACI_2"/>
    <property type="match status" value="1"/>
</dbReference>
<dbReference type="PRINTS" id="PR00036">
    <property type="entry name" value="HTHLACI"/>
</dbReference>
<evidence type="ECO:0000259" key="5">
    <source>
        <dbReference type="PROSITE" id="PS50932"/>
    </source>
</evidence>
<dbReference type="PANTHER" id="PTHR30146">
    <property type="entry name" value="LACI-RELATED TRANSCRIPTIONAL REPRESSOR"/>
    <property type="match status" value="1"/>
</dbReference>